<sequence length="375" mass="40452">MSYWPKATWIESLDHLPGLNLTEKARARVIILSKPREDRELYFAGTYAEAAATIKALLRETPQSSLNLQPSSLLSGTPSAQPPAAAMVPTPTPTTPAAAAAAAGTSSGLPAAHTSTHTPNTTSTTAIATASPRSTTDAMTATALNMAARRPESTVPAAADLRPLSPPAVPWWRSEDAGASSMEGRPYAPYDTPFAAPSSYHLVHASSSSSFSTSPRRSPIEVLVRTAASVNYLGMLPEAFRAALLRERQPGDIFCRTFRKKLESTAVGRTVRKTTRFIMVVDVHDEKATTLVLVKLRSKEISRVASKDSLGGTGALLYKAEVVPDPEDSFEAISERLDRRAVKVGDIVMWKEIPDGWALWDGKPREVGVEYEQVR</sequence>
<organism evidence="3">
    <name type="scientific">Volvox carteri f. nagariensis</name>
    <dbReference type="NCBI Taxonomy" id="3068"/>
    <lineage>
        <taxon>Eukaryota</taxon>
        <taxon>Viridiplantae</taxon>
        <taxon>Chlorophyta</taxon>
        <taxon>core chlorophytes</taxon>
        <taxon>Chlorophyceae</taxon>
        <taxon>CS clade</taxon>
        <taxon>Chlamydomonadales</taxon>
        <taxon>Volvocaceae</taxon>
        <taxon>Volvox</taxon>
    </lineage>
</organism>
<keyword evidence="3" id="KW-1185">Reference proteome</keyword>
<feature type="compositionally biased region" description="Low complexity" evidence="1">
    <location>
        <begin position="82"/>
        <end position="135"/>
    </location>
</feature>
<evidence type="ECO:0000313" key="2">
    <source>
        <dbReference type="EMBL" id="EFJ42369.1"/>
    </source>
</evidence>
<reference evidence="2 3" key="1">
    <citation type="journal article" date="2010" name="Science">
        <title>Genomic analysis of organismal complexity in the multicellular green alga Volvox carteri.</title>
        <authorList>
            <person name="Prochnik S.E."/>
            <person name="Umen J."/>
            <person name="Nedelcu A.M."/>
            <person name="Hallmann A."/>
            <person name="Miller S.M."/>
            <person name="Nishii I."/>
            <person name="Ferris P."/>
            <person name="Kuo A."/>
            <person name="Mitros T."/>
            <person name="Fritz-Laylin L.K."/>
            <person name="Hellsten U."/>
            <person name="Chapman J."/>
            <person name="Simakov O."/>
            <person name="Rensing S.A."/>
            <person name="Terry A."/>
            <person name="Pangilinan J."/>
            <person name="Kapitonov V."/>
            <person name="Jurka J."/>
            <person name="Salamov A."/>
            <person name="Shapiro H."/>
            <person name="Schmutz J."/>
            <person name="Grimwood J."/>
            <person name="Lindquist E."/>
            <person name="Lucas S."/>
            <person name="Grigoriev I.V."/>
            <person name="Schmitt R."/>
            <person name="Kirk D."/>
            <person name="Rokhsar D.S."/>
        </authorList>
    </citation>
    <scope>NUCLEOTIDE SEQUENCE [LARGE SCALE GENOMIC DNA]</scope>
    <source>
        <strain evidence="3">f. Nagariensis / Eve</strain>
    </source>
</reference>
<evidence type="ECO:0000313" key="3">
    <source>
        <dbReference type="Proteomes" id="UP000001058"/>
    </source>
</evidence>
<dbReference type="InParanoid" id="D8UD48"/>
<name>D8UD48_VOLCA</name>
<dbReference type="Proteomes" id="UP000001058">
    <property type="component" value="Unassembled WGS sequence"/>
</dbReference>
<gene>
    <name evidence="2" type="ORF">VOLCADRAFT_97595</name>
</gene>
<proteinExistence type="predicted"/>
<dbReference type="RefSeq" id="XP_002956602.1">
    <property type="nucleotide sequence ID" value="XM_002956556.1"/>
</dbReference>
<dbReference type="AlphaFoldDB" id="D8UD48"/>
<accession>D8UD48</accession>
<dbReference type="KEGG" id="vcn:VOLCADRAFT_97595"/>
<protein>
    <submittedName>
        <fullName evidence="2">Uncharacterized protein</fullName>
    </submittedName>
</protein>
<dbReference type="GeneID" id="9619821"/>
<dbReference type="OrthoDB" id="551534at2759"/>
<evidence type="ECO:0000256" key="1">
    <source>
        <dbReference type="SAM" id="MobiDB-lite"/>
    </source>
</evidence>
<dbReference type="EMBL" id="GL378383">
    <property type="protein sequence ID" value="EFJ42369.1"/>
    <property type="molecule type" value="Genomic_DNA"/>
</dbReference>
<feature type="region of interest" description="Disordered" evidence="1">
    <location>
        <begin position="67"/>
        <end position="135"/>
    </location>
</feature>